<evidence type="ECO:0008006" key="3">
    <source>
        <dbReference type="Google" id="ProtNLM"/>
    </source>
</evidence>
<dbReference type="Gene3D" id="2.160.20.10">
    <property type="entry name" value="Single-stranded right-handed beta-helix, Pectin lyase-like"/>
    <property type="match status" value="1"/>
</dbReference>
<dbReference type="InterPro" id="IPR012334">
    <property type="entry name" value="Pectin_lyas_fold"/>
</dbReference>
<dbReference type="EMBL" id="MT631517">
    <property type="protein sequence ID" value="QNO52673.1"/>
    <property type="molecule type" value="Genomic_DNA"/>
</dbReference>
<dbReference type="InterPro" id="IPR011050">
    <property type="entry name" value="Pectin_lyase_fold/virulence"/>
</dbReference>
<evidence type="ECO:0000313" key="1">
    <source>
        <dbReference type="EMBL" id="QNO52653.1"/>
    </source>
</evidence>
<gene>
    <name evidence="1" type="ORF">CKMLAADM_00018</name>
    <name evidence="2" type="ORF">OOKFEKOF_00012</name>
</gene>
<dbReference type="AlphaFoldDB" id="A0A7G9YXB9"/>
<sequence>MGSERRKYEVAVTFAVLFATVVFVSVGCASAITIYVPDNYAKIQWAVDNATAGDTIIVRDGTYNENVDVNVNHLTIQSENGSDSTIIDGNGNGDVVYISTNWVNVSGFTIINSGSGSEGV</sequence>
<proteinExistence type="predicted"/>
<accession>A0A7G9YXB9</accession>
<dbReference type="PROSITE" id="PS51257">
    <property type="entry name" value="PROKAR_LIPOPROTEIN"/>
    <property type="match status" value="1"/>
</dbReference>
<protein>
    <recommendedName>
        <fullName evidence="3">DUF1565 domain-containing protein</fullName>
    </recommendedName>
</protein>
<reference evidence="1" key="1">
    <citation type="submission" date="2020-06" db="EMBL/GenBank/DDBJ databases">
        <title>Unique genomic features of the anaerobic methanotrophic archaea.</title>
        <authorList>
            <person name="Chadwick G.L."/>
            <person name="Skennerton C.T."/>
            <person name="Laso-Perez R."/>
            <person name="Leu A.O."/>
            <person name="Speth D.R."/>
            <person name="Yu H."/>
            <person name="Morgan-Lang C."/>
            <person name="Hatzenpichler R."/>
            <person name="Goudeau D."/>
            <person name="Malmstrom R."/>
            <person name="Brazelton W.J."/>
            <person name="Woyke T."/>
            <person name="Hallam S.J."/>
            <person name="Tyson G.W."/>
            <person name="Wegener G."/>
            <person name="Boetius A."/>
            <person name="Orphan V."/>
        </authorList>
    </citation>
    <scope>NUCLEOTIDE SEQUENCE</scope>
</reference>
<organism evidence="1">
    <name type="scientific">Candidatus Methanophagaceae archaeon ANME-1 ERB6</name>
    <dbReference type="NCBI Taxonomy" id="2759912"/>
    <lineage>
        <taxon>Archaea</taxon>
        <taxon>Methanobacteriati</taxon>
        <taxon>Methanobacteriota</taxon>
        <taxon>Stenosarchaea group</taxon>
        <taxon>Methanomicrobia</taxon>
        <taxon>Candidatus Methanophagales</taxon>
        <taxon>Candidatus Methanophagaceae</taxon>
    </lineage>
</organism>
<dbReference type="EMBL" id="MT631516">
    <property type="protein sequence ID" value="QNO52653.1"/>
    <property type="molecule type" value="Genomic_DNA"/>
</dbReference>
<dbReference type="SUPFAM" id="SSF51126">
    <property type="entry name" value="Pectin lyase-like"/>
    <property type="match status" value="1"/>
</dbReference>
<evidence type="ECO:0000313" key="2">
    <source>
        <dbReference type="EMBL" id="QNO52673.1"/>
    </source>
</evidence>
<name>A0A7G9YXB9_9EURY</name>